<organism evidence="2 3">
    <name type="scientific">Candidatus Onthenecus intestinigallinarum</name>
    <dbReference type="NCBI Taxonomy" id="2840875"/>
    <lineage>
        <taxon>Bacteria</taxon>
        <taxon>Bacillati</taxon>
        <taxon>Bacillota</taxon>
        <taxon>Clostridia</taxon>
        <taxon>Eubacteriales</taxon>
        <taxon>Candidatus Onthenecus</taxon>
    </lineage>
</organism>
<feature type="compositionally biased region" description="Basic and acidic residues" evidence="1">
    <location>
        <begin position="45"/>
        <end position="55"/>
    </location>
</feature>
<dbReference type="EMBL" id="DVFJ01000028">
    <property type="protein sequence ID" value="HIQ72114.1"/>
    <property type="molecule type" value="Genomic_DNA"/>
</dbReference>
<gene>
    <name evidence="2" type="ORF">IAB73_07915</name>
</gene>
<proteinExistence type="predicted"/>
<dbReference type="AlphaFoldDB" id="A0A9D0ZAT1"/>
<feature type="region of interest" description="Disordered" evidence="1">
    <location>
        <begin position="42"/>
        <end position="63"/>
    </location>
</feature>
<evidence type="ECO:0000313" key="2">
    <source>
        <dbReference type="EMBL" id="HIQ72114.1"/>
    </source>
</evidence>
<reference evidence="2" key="2">
    <citation type="journal article" date="2021" name="PeerJ">
        <title>Extensive microbial diversity within the chicken gut microbiome revealed by metagenomics and culture.</title>
        <authorList>
            <person name="Gilroy R."/>
            <person name="Ravi A."/>
            <person name="Getino M."/>
            <person name="Pursley I."/>
            <person name="Horton D.L."/>
            <person name="Alikhan N.F."/>
            <person name="Baker D."/>
            <person name="Gharbi K."/>
            <person name="Hall N."/>
            <person name="Watson M."/>
            <person name="Adriaenssens E.M."/>
            <person name="Foster-Nyarko E."/>
            <person name="Jarju S."/>
            <person name="Secka A."/>
            <person name="Antonio M."/>
            <person name="Oren A."/>
            <person name="Chaudhuri R.R."/>
            <person name="La Ragione R."/>
            <person name="Hildebrand F."/>
            <person name="Pallen M.J."/>
        </authorList>
    </citation>
    <scope>NUCLEOTIDE SEQUENCE</scope>
    <source>
        <strain evidence="2">ChiSxjej2B14-6234</strain>
    </source>
</reference>
<reference evidence="2" key="1">
    <citation type="submission" date="2020-10" db="EMBL/GenBank/DDBJ databases">
        <authorList>
            <person name="Gilroy R."/>
        </authorList>
    </citation>
    <scope>NUCLEOTIDE SEQUENCE</scope>
    <source>
        <strain evidence="2">ChiSxjej2B14-6234</strain>
    </source>
</reference>
<accession>A0A9D0ZAT1</accession>
<dbReference type="Proteomes" id="UP000886887">
    <property type="component" value="Unassembled WGS sequence"/>
</dbReference>
<comment type="caution">
    <text evidence="2">The sequence shown here is derived from an EMBL/GenBank/DDBJ whole genome shotgun (WGS) entry which is preliminary data.</text>
</comment>
<evidence type="ECO:0000313" key="3">
    <source>
        <dbReference type="Proteomes" id="UP000886887"/>
    </source>
</evidence>
<protein>
    <submittedName>
        <fullName evidence="2">FeoB-associated Cys-rich membrane protein</fullName>
    </submittedName>
</protein>
<sequence>MNLLDVAVLLAVGAALALAVRAMRRGAGRCGGCAGCPHAGACHAAPRDSQGREDSTCPNRSKP</sequence>
<evidence type="ECO:0000256" key="1">
    <source>
        <dbReference type="SAM" id="MobiDB-lite"/>
    </source>
</evidence>
<name>A0A9D0ZAT1_9FIRM</name>